<dbReference type="EMBL" id="JABBHF010000001">
    <property type="protein sequence ID" value="NMH85878.1"/>
    <property type="molecule type" value="Genomic_DNA"/>
</dbReference>
<dbReference type="InterPro" id="IPR013783">
    <property type="entry name" value="Ig-like_fold"/>
</dbReference>
<organism evidence="1 2">
    <name type="scientific">Flavivirga algicola</name>
    <dbReference type="NCBI Taxonomy" id="2729136"/>
    <lineage>
        <taxon>Bacteria</taxon>
        <taxon>Pseudomonadati</taxon>
        <taxon>Bacteroidota</taxon>
        <taxon>Flavobacteriia</taxon>
        <taxon>Flavobacteriales</taxon>
        <taxon>Flavobacteriaceae</taxon>
        <taxon>Flavivirga</taxon>
    </lineage>
</organism>
<dbReference type="RefSeq" id="WP_169668776.1">
    <property type="nucleotide sequence ID" value="NZ_JABBHF010000001.1"/>
</dbReference>
<keyword evidence="2" id="KW-1185">Reference proteome</keyword>
<dbReference type="Proteomes" id="UP000746690">
    <property type="component" value="Unassembled WGS sequence"/>
</dbReference>
<name>A0ABX1RT37_9FLAO</name>
<reference evidence="1 2" key="1">
    <citation type="submission" date="2020-04" db="EMBL/GenBank/DDBJ databases">
        <title>A Flavivirga sp. nov.</title>
        <authorList>
            <person name="Sun X."/>
        </authorList>
    </citation>
    <scope>NUCLEOTIDE SEQUENCE [LARGE SCALE GENOMIC DNA]</scope>
    <source>
        <strain evidence="1 2">Y03</strain>
    </source>
</reference>
<sequence>MRNFTIINNIVVFVFLFVTGQIMNAQVVFPPTFGFTQTCASPSFNTFNTTFEFNAGAINLATNQFILELSDETGSFSNPEVLFTSNTGAITASPATITFSVPTTVAGEGYKIRVKSTSPGSTGGSSVAFPAYYKFQDTPFSINNLNDTAVYCAGGSYLLTIDNPGVGDNDSPLQYPSLTFNWFKETSETTSVFVAEGPSLEVSEPGTYFVETNYGSCTSNSFSNRVTVSQATSGSSTTISSSLGNPFCSGQGLTTLTVTSGLSYQWFKDGNEIDGATNQTYETNESGLYSVNVSLGTCSTSGSIDLDANQFSSSIDVQEAPAVNLLPSEGTLTVTVTDDADTPEYEWYLNDNLIASANSDSYEATQVGSYKVVINQTVGCVSSKQYLFEIEETFPDVDNIPNLISPNGDGINDTWVIPKAYVSGTNTEIMLISSQGEIVFQTNDYQNNWPAEGLDFKDVNPVYYYIIKTEDQQTKKGSITVIK</sequence>
<evidence type="ECO:0000313" key="1">
    <source>
        <dbReference type="EMBL" id="NMH85878.1"/>
    </source>
</evidence>
<dbReference type="Pfam" id="PF13585">
    <property type="entry name" value="CHU_C"/>
    <property type="match status" value="1"/>
</dbReference>
<proteinExistence type="predicted"/>
<protein>
    <submittedName>
        <fullName evidence="1">Gliding motility-associated C-terminal domain-containing protein</fullName>
    </submittedName>
</protein>
<dbReference type="Gene3D" id="2.60.40.10">
    <property type="entry name" value="Immunoglobulins"/>
    <property type="match status" value="2"/>
</dbReference>
<evidence type="ECO:0000313" key="2">
    <source>
        <dbReference type="Proteomes" id="UP000746690"/>
    </source>
</evidence>
<comment type="caution">
    <text evidence="1">The sequence shown here is derived from an EMBL/GenBank/DDBJ whole genome shotgun (WGS) entry which is preliminary data.</text>
</comment>
<accession>A0ABX1RT37</accession>
<gene>
    <name evidence="1" type="ORF">HHX25_00020</name>
</gene>